<dbReference type="Proteomes" id="UP000248044">
    <property type="component" value="Chromosome"/>
</dbReference>
<sequence length="286" mass="32732">MNCRSDSCKKVFKYLSRKEGTLEIIDQAPKAYPGFKSYIRKIIKKEELLFKDIVLGEDIVSAMESGYKNALMGFLRSAEESNRFIIERACLTVFVSATTPKYIDLLRKKKWHTLVDLGYIIRAESEGTGRMKKFANRKVKLDQWSVYLMGKPFCKKHVKILEYSIPVEDLEEKLKMRIDARCSLCHKPADYFTLAMPKASALIGLAGYIKGKDVTTLMKTYANISRILHPYGFNDINKDKVFTIWARDFLTVITEINDLLNLVDGSRSSSDDGNPTIKSIKNRKGR</sequence>
<accession>A0A2U9IIP7</accession>
<evidence type="ECO:0000313" key="3">
    <source>
        <dbReference type="Proteomes" id="UP000248044"/>
    </source>
</evidence>
<dbReference type="KEGG" id="abri:DFR85_00565"/>
<feature type="region of interest" description="Disordered" evidence="1">
    <location>
        <begin position="266"/>
        <end position="286"/>
    </location>
</feature>
<gene>
    <name evidence="2" type="ORF">DFR85_00565</name>
</gene>
<organism evidence="2 3">
    <name type="scientific">Acidianus brierleyi</name>
    <dbReference type="NCBI Taxonomy" id="41673"/>
    <lineage>
        <taxon>Archaea</taxon>
        <taxon>Thermoproteota</taxon>
        <taxon>Thermoprotei</taxon>
        <taxon>Sulfolobales</taxon>
        <taxon>Sulfolobaceae</taxon>
        <taxon>Acidianus</taxon>
    </lineage>
</organism>
<evidence type="ECO:0000256" key="1">
    <source>
        <dbReference type="SAM" id="MobiDB-lite"/>
    </source>
</evidence>
<reference evidence="2 3" key="1">
    <citation type="submission" date="2018-05" db="EMBL/GenBank/DDBJ databases">
        <title>Complete Genome Sequences of Extremely Thermoacidophilic, Metal-Mobilizing Type-Strain Members of the Archaeal Family Sulfolobaceae: Acidianus brierleyi DSM-1651T, Acidianus sulfidivorans DSM-18786T, Metallosphaera hakonensis DSM-7519T, and Metallosphaera prunae DSM-10039T.</title>
        <authorList>
            <person name="Counts J.A."/>
            <person name="Kelly R.M."/>
        </authorList>
    </citation>
    <scope>NUCLEOTIDE SEQUENCE [LARGE SCALE GENOMIC DNA]</scope>
    <source>
        <strain evidence="2 3">DSM 1651</strain>
    </source>
</reference>
<dbReference type="AlphaFoldDB" id="A0A2U9IIP7"/>
<dbReference type="EMBL" id="CP029289">
    <property type="protein sequence ID" value="AWR95845.1"/>
    <property type="molecule type" value="Genomic_DNA"/>
</dbReference>
<dbReference type="OrthoDB" id="42691at2157"/>
<evidence type="ECO:0000313" key="2">
    <source>
        <dbReference type="EMBL" id="AWR95845.1"/>
    </source>
</evidence>
<proteinExistence type="predicted"/>
<feature type="compositionally biased region" description="Polar residues" evidence="1">
    <location>
        <begin position="266"/>
        <end position="279"/>
    </location>
</feature>
<name>A0A2U9IIP7_9CREN</name>
<keyword evidence="3" id="KW-1185">Reference proteome</keyword>
<protein>
    <submittedName>
        <fullName evidence="2">Uncharacterized protein</fullName>
    </submittedName>
</protein>